<dbReference type="OrthoDB" id="3625050at2"/>
<dbReference type="Proteomes" id="UP000306145">
    <property type="component" value="Unassembled WGS sequence"/>
</dbReference>
<keyword evidence="2" id="KW-1185">Reference proteome</keyword>
<dbReference type="AlphaFoldDB" id="A0A5C4QGM0"/>
<gene>
    <name evidence="1" type="ORF">FHG89_24320</name>
</gene>
<proteinExistence type="predicted"/>
<dbReference type="EMBL" id="VDFY01000209">
    <property type="protein sequence ID" value="TNH24857.1"/>
    <property type="molecule type" value="Genomic_DNA"/>
</dbReference>
<organism evidence="1 2">
    <name type="scientific">Micromonospora orduensis</name>
    <dbReference type="NCBI Taxonomy" id="1420891"/>
    <lineage>
        <taxon>Bacteria</taxon>
        <taxon>Bacillati</taxon>
        <taxon>Actinomycetota</taxon>
        <taxon>Actinomycetes</taxon>
        <taxon>Micromonosporales</taxon>
        <taxon>Micromonosporaceae</taxon>
        <taxon>Micromonospora</taxon>
    </lineage>
</organism>
<evidence type="ECO:0000313" key="2">
    <source>
        <dbReference type="Proteomes" id="UP000306145"/>
    </source>
</evidence>
<reference evidence="1 2" key="1">
    <citation type="submission" date="2019-06" db="EMBL/GenBank/DDBJ databases">
        <title>Micromonospora ordensis sp. nov., isolated from deep marine sediment.</title>
        <authorList>
            <person name="Veyisoglu A."/>
            <person name="Carro L."/>
            <person name="Klenk H.-P."/>
            <person name="Sahin N."/>
        </authorList>
    </citation>
    <scope>NUCLEOTIDE SEQUENCE [LARGE SCALE GENOMIC DNA]</scope>
    <source>
        <strain evidence="1 2">S2509</strain>
    </source>
</reference>
<accession>A0A5C4QGM0</accession>
<sequence>MAQKMGSEIDPVMARLGARGFDVNVETEDELRTYRVSGKGFHLRVGLGRKGVLLDFVVDPDGESPELRYSIDTDLYDVSEPRQQWFGDEIQRDIVSFLDALENGRLRVTRGRHKTAIVFPYEGKYVRVERGRVFTRRREYDSLADAEAGDQFHPFEA</sequence>
<protein>
    <submittedName>
        <fullName evidence="1">Uncharacterized protein</fullName>
    </submittedName>
</protein>
<evidence type="ECO:0000313" key="1">
    <source>
        <dbReference type="EMBL" id="TNH24857.1"/>
    </source>
</evidence>
<name>A0A5C4QGM0_9ACTN</name>
<comment type="caution">
    <text evidence="1">The sequence shown here is derived from an EMBL/GenBank/DDBJ whole genome shotgun (WGS) entry which is preliminary data.</text>
</comment>